<dbReference type="InterPro" id="IPR045018">
    <property type="entry name" value="Azg-like"/>
</dbReference>
<protein>
    <submittedName>
        <fullName evidence="10">Guanine permease</fullName>
    </submittedName>
</protein>
<dbReference type="RefSeq" id="WP_066787574.1">
    <property type="nucleotide sequence ID" value="NZ_CP014806.1"/>
</dbReference>
<feature type="transmembrane region" description="Helical" evidence="9">
    <location>
        <begin position="47"/>
        <end position="67"/>
    </location>
</feature>
<keyword evidence="5 8" id="KW-0812">Transmembrane</keyword>
<dbReference type="GO" id="GO:0005886">
    <property type="term" value="C:plasma membrane"/>
    <property type="evidence" value="ECO:0007669"/>
    <property type="project" value="UniProtKB-SubCell"/>
</dbReference>
<dbReference type="Pfam" id="PF00860">
    <property type="entry name" value="Xan_ur_permease"/>
    <property type="match status" value="1"/>
</dbReference>
<organism evidence="10 11">
    <name type="scientific">Rummeliibacillus stabekisii</name>
    <dbReference type="NCBI Taxonomy" id="241244"/>
    <lineage>
        <taxon>Bacteria</taxon>
        <taxon>Bacillati</taxon>
        <taxon>Bacillota</taxon>
        <taxon>Bacilli</taxon>
        <taxon>Bacillales</taxon>
        <taxon>Caryophanaceae</taxon>
        <taxon>Rummeliibacillus</taxon>
    </lineage>
</organism>
<gene>
    <name evidence="10" type="ORF">ATY39_06625</name>
</gene>
<evidence type="ECO:0000256" key="3">
    <source>
        <dbReference type="ARBA" id="ARBA00022448"/>
    </source>
</evidence>
<dbReference type="KEGG" id="rst:ATY39_06625"/>
<feature type="transmembrane region" description="Helical" evidence="9">
    <location>
        <begin position="376"/>
        <end position="402"/>
    </location>
</feature>
<evidence type="ECO:0000256" key="7">
    <source>
        <dbReference type="ARBA" id="ARBA00023136"/>
    </source>
</evidence>
<keyword evidence="11" id="KW-1185">Reference proteome</keyword>
<sequence length="432" mass="46049">MKHFFQFTERNTSYKQETLAGVTTFLSIAYILVVNPLILSQTGMDKGAIFTATALTAIIGSLLIGLLANYPIAIAPSMGLNSFFTFSVCIGMGIKWEVALTGVFVAGVIFIVLSLLKIREKIINAIPEDLKHAIAAGIGFFIAFIGFKNAKIIIPNKDTFVSIGHLTSPTTGLAVFGLVITILMLVRNVKGAIFYGMIISTIIGMLTGLVKIPTHIMGTIPSLKPTFGVVFPHLQDIFAPEVLAVIFTFLFVAFFDTAGALIALTSQAGIMKDNKIPKIGRALLADSSAGAIGAILGTSTPATSVESSAGIAVGGRTGFTSVITAVCFAIALFFSPILSVITNEVTAPALIIVGGLMAMNLQNINWSRVEVAIPSFLTIIMMPLTSSVALGLAFGFILYPLALLMQKRGKELHPIMYVLALLFILYFIFIVK</sequence>
<comment type="similarity">
    <text evidence="2 8">Belongs to the nucleobase:cation symporter-2 (NCS2) (TC 2.A.40) family. Azg-like subfamily.</text>
</comment>
<feature type="transmembrane region" description="Helical" evidence="9">
    <location>
        <begin position="345"/>
        <end position="364"/>
    </location>
</feature>
<feature type="transmembrane region" description="Helical" evidence="9">
    <location>
        <begin position="414"/>
        <end position="431"/>
    </location>
</feature>
<dbReference type="PANTHER" id="PTHR43337">
    <property type="entry name" value="XANTHINE/URACIL PERMEASE C887.17-RELATED"/>
    <property type="match status" value="1"/>
</dbReference>
<feature type="transmembrane region" description="Helical" evidence="9">
    <location>
        <begin position="237"/>
        <end position="262"/>
    </location>
</feature>
<evidence type="ECO:0000313" key="11">
    <source>
        <dbReference type="Proteomes" id="UP000076021"/>
    </source>
</evidence>
<evidence type="ECO:0000256" key="5">
    <source>
        <dbReference type="ARBA" id="ARBA00022692"/>
    </source>
</evidence>
<reference evidence="11" key="2">
    <citation type="submission" date="2016-03" db="EMBL/GenBank/DDBJ databases">
        <authorList>
            <person name="Seldin L."/>
        </authorList>
    </citation>
    <scope>NUCLEOTIDE SEQUENCE [LARGE SCALE GENOMIC DNA]</scope>
    <source>
        <strain evidence="11">PP9</strain>
    </source>
</reference>
<feature type="transmembrane region" description="Helical" evidence="9">
    <location>
        <begin position="100"/>
        <end position="118"/>
    </location>
</feature>
<name>A0A143HBN8_9BACL</name>
<keyword evidence="4 8" id="KW-1003">Cell membrane</keyword>
<evidence type="ECO:0000313" key="10">
    <source>
        <dbReference type="EMBL" id="AMW99163.1"/>
    </source>
</evidence>
<dbReference type="OrthoDB" id="9808458at2"/>
<evidence type="ECO:0000256" key="2">
    <source>
        <dbReference type="ARBA" id="ARBA00005697"/>
    </source>
</evidence>
<comment type="subcellular location">
    <subcellularLocation>
        <location evidence="1 8">Cell membrane</location>
        <topology evidence="1 8">Multi-pass membrane protein</topology>
    </subcellularLocation>
</comment>
<dbReference type="AlphaFoldDB" id="A0A143HBN8"/>
<dbReference type="InterPro" id="IPR026033">
    <property type="entry name" value="Azg-like_bact_archaea"/>
</dbReference>
<evidence type="ECO:0000256" key="9">
    <source>
        <dbReference type="SAM" id="Phobius"/>
    </source>
</evidence>
<dbReference type="EMBL" id="CP014806">
    <property type="protein sequence ID" value="AMW99163.1"/>
    <property type="molecule type" value="Genomic_DNA"/>
</dbReference>
<feature type="transmembrane region" description="Helical" evidence="9">
    <location>
        <begin position="319"/>
        <end position="338"/>
    </location>
</feature>
<evidence type="ECO:0000256" key="1">
    <source>
        <dbReference type="ARBA" id="ARBA00004651"/>
    </source>
</evidence>
<keyword evidence="3 8" id="KW-0813">Transport</keyword>
<evidence type="ECO:0000256" key="4">
    <source>
        <dbReference type="ARBA" id="ARBA00022475"/>
    </source>
</evidence>
<accession>A0A143HBN8</accession>
<proteinExistence type="inferred from homology"/>
<dbReference type="InterPro" id="IPR006043">
    <property type="entry name" value="NCS2"/>
</dbReference>
<reference evidence="10 11" key="1">
    <citation type="journal article" date="2016" name="Genome Announc.">
        <title>Whole-Genome Sequence of Rummeliibacillus stabekisii Strain PP9 Isolated from Antarctic Soil.</title>
        <authorList>
            <person name="da Mota F.F."/>
            <person name="Vollu R.E."/>
            <person name="Jurelevicius D."/>
            <person name="Seldin L."/>
        </authorList>
    </citation>
    <scope>NUCLEOTIDE SEQUENCE [LARGE SCALE GENOMIC DNA]</scope>
    <source>
        <strain evidence="10 11">PP9</strain>
    </source>
</reference>
<dbReference type="PANTHER" id="PTHR43337:SF11">
    <property type="entry name" value="GUANINE_HYPOXANTHINE PERMEASE PBUG"/>
    <property type="match status" value="1"/>
</dbReference>
<dbReference type="PIRSF" id="PIRSF005353">
    <property type="entry name" value="PbuG"/>
    <property type="match status" value="1"/>
</dbReference>
<dbReference type="GO" id="GO:0005345">
    <property type="term" value="F:purine nucleobase transmembrane transporter activity"/>
    <property type="evidence" value="ECO:0007669"/>
    <property type="project" value="TreeGrafter"/>
</dbReference>
<feature type="transmembrane region" description="Helical" evidence="9">
    <location>
        <begin position="167"/>
        <end position="186"/>
    </location>
</feature>
<dbReference type="Proteomes" id="UP000076021">
    <property type="component" value="Chromosome"/>
</dbReference>
<feature type="transmembrane region" description="Helical" evidence="9">
    <location>
        <begin position="130"/>
        <end position="147"/>
    </location>
</feature>
<keyword evidence="7 8" id="KW-0472">Membrane</keyword>
<feature type="transmembrane region" description="Helical" evidence="9">
    <location>
        <begin position="193"/>
        <end position="217"/>
    </location>
</feature>
<evidence type="ECO:0000256" key="6">
    <source>
        <dbReference type="ARBA" id="ARBA00022989"/>
    </source>
</evidence>
<keyword evidence="6 8" id="KW-1133">Transmembrane helix</keyword>
<evidence type="ECO:0000256" key="8">
    <source>
        <dbReference type="PIRNR" id="PIRNR005353"/>
    </source>
</evidence>
<feature type="transmembrane region" description="Helical" evidence="9">
    <location>
        <begin position="20"/>
        <end position="41"/>
    </location>
</feature>